<evidence type="ECO:0000256" key="5">
    <source>
        <dbReference type="ARBA" id="ARBA00022692"/>
    </source>
</evidence>
<evidence type="ECO:0000256" key="13">
    <source>
        <dbReference type="SAM" id="MobiDB-lite"/>
    </source>
</evidence>
<keyword evidence="7" id="KW-0406">Ion transport</keyword>
<feature type="compositionally biased region" description="Polar residues" evidence="13">
    <location>
        <begin position="24"/>
        <end position="36"/>
    </location>
</feature>
<dbReference type="InterPro" id="IPR036942">
    <property type="entry name" value="Beta-barrel_TonB_sf"/>
</dbReference>
<keyword evidence="14" id="KW-0732">Signal</keyword>
<keyword evidence="2 11" id="KW-0813">Transport</keyword>
<dbReference type="Pfam" id="PF00593">
    <property type="entry name" value="TonB_dep_Rec_b-barrel"/>
    <property type="match status" value="1"/>
</dbReference>
<dbReference type="EMBL" id="JAAONZ010000009">
    <property type="protein sequence ID" value="NHO66447.1"/>
    <property type="molecule type" value="Genomic_DNA"/>
</dbReference>
<dbReference type="PANTHER" id="PTHR32552">
    <property type="entry name" value="FERRICHROME IRON RECEPTOR-RELATED"/>
    <property type="match status" value="1"/>
</dbReference>
<dbReference type="AlphaFoldDB" id="A0A9E5JTA2"/>
<dbReference type="Gene3D" id="2.40.170.20">
    <property type="entry name" value="TonB-dependent receptor, beta-barrel domain"/>
    <property type="match status" value="1"/>
</dbReference>
<dbReference type="RefSeq" id="WP_167187259.1">
    <property type="nucleotide sequence ID" value="NZ_JAAONZ010000009.1"/>
</dbReference>
<dbReference type="InterPro" id="IPR011662">
    <property type="entry name" value="Secretin/TonB_short_N"/>
</dbReference>
<evidence type="ECO:0000259" key="15">
    <source>
        <dbReference type="SMART" id="SM00965"/>
    </source>
</evidence>
<evidence type="ECO:0000256" key="7">
    <source>
        <dbReference type="ARBA" id="ARBA00023065"/>
    </source>
</evidence>
<dbReference type="SUPFAM" id="SSF56935">
    <property type="entry name" value="Porins"/>
    <property type="match status" value="1"/>
</dbReference>
<evidence type="ECO:0000256" key="10">
    <source>
        <dbReference type="ARBA" id="ARBA00023237"/>
    </source>
</evidence>
<keyword evidence="17" id="KW-1185">Reference proteome</keyword>
<organism evidence="16 17">
    <name type="scientific">Pseudomaricurvus hydrocarbonicus</name>
    <dbReference type="NCBI Taxonomy" id="1470433"/>
    <lineage>
        <taxon>Bacteria</taxon>
        <taxon>Pseudomonadati</taxon>
        <taxon>Pseudomonadota</taxon>
        <taxon>Gammaproteobacteria</taxon>
        <taxon>Cellvibrionales</taxon>
        <taxon>Cellvibrionaceae</taxon>
        <taxon>Pseudomaricurvus</taxon>
    </lineage>
</organism>
<evidence type="ECO:0000256" key="1">
    <source>
        <dbReference type="ARBA" id="ARBA00004571"/>
    </source>
</evidence>
<feature type="domain" description="Secretin/TonB short N-terminal" evidence="15">
    <location>
        <begin position="94"/>
        <end position="147"/>
    </location>
</feature>
<evidence type="ECO:0000256" key="2">
    <source>
        <dbReference type="ARBA" id="ARBA00022448"/>
    </source>
</evidence>
<evidence type="ECO:0000256" key="8">
    <source>
        <dbReference type="ARBA" id="ARBA00023077"/>
    </source>
</evidence>
<feature type="compositionally biased region" description="Polar residues" evidence="13">
    <location>
        <begin position="53"/>
        <end position="62"/>
    </location>
</feature>
<evidence type="ECO:0000313" key="17">
    <source>
        <dbReference type="Proteomes" id="UP000787472"/>
    </source>
</evidence>
<dbReference type="InterPro" id="IPR012910">
    <property type="entry name" value="Plug_dom"/>
</dbReference>
<keyword evidence="5 11" id="KW-0812">Transmembrane</keyword>
<dbReference type="SMART" id="SM00965">
    <property type="entry name" value="STN"/>
    <property type="match status" value="1"/>
</dbReference>
<reference evidence="16" key="1">
    <citation type="submission" date="2020-03" db="EMBL/GenBank/DDBJ databases">
        <authorList>
            <person name="Guo F."/>
        </authorList>
    </citation>
    <scope>NUCLEOTIDE SEQUENCE</scope>
    <source>
        <strain evidence="16">JCM 30134</strain>
    </source>
</reference>
<feature type="region of interest" description="Disordered" evidence="13">
    <location>
        <begin position="24"/>
        <end position="62"/>
    </location>
</feature>
<feature type="signal peptide" evidence="14">
    <location>
        <begin position="1"/>
        <end position="24"/>
    </location>
</feature>
<evidence type="ECO:0000256" key="9">
    <source>
        <dbReference type="ARBA" id="ARBA00023136"/>
    </source>
</evidence>
<gene>
    <name evidence="16" type="ORF">G8770_12940</name>
</gene>
<dbReference type="PROSITE" id="PS52016">
    <property type="entry name" value="TONB_DEPENDENT_REC_3"/>
    <property type="match status" value="1"/>
</dbReference>
<keyword evidence="6" id="KW-0408">Iron</keyword>
<accession>A0A9E5JTA2</accession>
<comment type="caution">
    <text evidence="16">The sequence shown here is derived from an EMBL/GenBank/DDBJ whole genome shotgun (WGS) entry which is preliminary data.</text>
</comment>
<sequence length="950" mass="104319">MPGPSAVVVLLLTLSTTPASQVLAASSGTDAGSSPESAVEASPVLAEPADPKISSQPSSTPQVHPPIAVRSVQFNIPAQRLSKALLVFSQQSGAAVLMPSELDRTLQIEAPALNERMAIEAGLRRLLSQSELTFEMVSDQSFIIVPVAEAGASAVVGVGPGRQRATIEEITVTATKRETRLQDTPLAITALDQHVLHEHRVSSLFDFMALVPSLQVARRGDHSASMLYLRGVGSDNPTEAGDSGVATHVDGIYSSRSQGAAVLLYDLAQIEVLRGPQGSLFGRNSTSGVVNYHTNAPAQEFESRLELAMGNYQYQSARGVLNVPVTDSWAIRLAGALEKQDGQLDFARGSVSNREADQYNNLDHDSVRLSSSWKINEAVNWWLSYERFNDHSSGNLPAVDYDEPVLIDSLGVTDLEMTSVRSRLDFHVNEALHVAYIAGYTSMDRTQNWDGDGVSPLGSETNPLQYHQNNQTVWSDYYSRQHEIQFKGGDGQRFQWLLAYFSFEEETDIRFDLEHQDATGSGWGGAASHSFQQPHRGSRFAAAYGQVSYDFTDRWGAAMGARTGRDQRYDKGGRNVGCPDLIRADRHGDLGDIAVNRESASDGQCFVSSYNDVDQAWGSTTYMARLEYRPTDDILLYWMYAEGFKPGIVEDGNSLKGLFSGPDDPGFQTALMETIAINNGDQGNAAAYIEPEQSRNLEFGFKLTLLQNAVTLNGALFKTAYDDLQVSSVAIDAVGSEVFRSSNAASATINGLELELNWATSLHGQLSGQLSFLDARYDKFLAIDSSFPQYGQTWNPSAHDPSVPDLVDYSGNQMKQAPRFRFSVAYKHHFRLSSGAHLTPSVLLTYSDKVYFSEANREHRSGQLLDNRTGQWVADPSGAASHIDVQPAYWMVNARFKFEPLKGPWWLEGYVENLTDEQVAYDVFGIEAAQPRFYLAAPRTLGVRVGFRFH</sequence>
<evidence type="ECO:0000256" key="3">
    <source>
        <dbReference type="ARBA" id="ARBA00022452"/>
    </source>
</evidence>
<protein>
    <submittedName>
        <fullName evidence="16">TonB-dependent receptor</fullName>
    </submittedName>
</protein>
<feature type="chain" id="PRO_5039134771" evidence="14">
    <location>
        <begin position="25"/>
        <end position="950"/>
    </location>
</feature>
<dbReference type="Pfam" id="PF07715">
    <property type="entry name" value="Plug"/>
    <property type="match status" value="1"/>
</dbReference>
<dbReference type="InterPro" id="IPR039426">
    <property type="entry name" value="TonB-dep_rcpt-like"/>
</dbReference>
<dbReference type="GO" id="GO:0006826">
    <property type="term" value="P:iron ion transport"/>
    <property type="evidence" value="ECO:0007669"/>
    <property type="project" value="UniProtKB-KW"/>
</dbReference>
<evidence type="ECO:0000256" key="14">
    <source>
        <dbReference type="SAM" id="SignalP"/>
    </source>
</evidence>
<evidence type="ECO:0000256" key="11">
    <source>
        <dbReference type="PROSITE-ProRule" id="PRU01360"/>
    </source>
</evidence>
<dbReference type="Gene3D" id="3.55.50.30">
    <property type="match status" value="1"/>
</dbReference>
<dbReference type="InterPro" id="IPR000531">
    <property type="entry name" value="Beta-barrel_TonB"/>
</dbReference>
<proteinExistence type="inferred from homology"/>
<keyword evidence="4" id="KW-0410">Iron transport</keyword>
<dbReference type="PANTHER" id="PTHR32552:SF81">
    <property type="entry name" value="TONB-DEPENDENT OUTER MEMBRANE RECEPTOR"/>
    <property type="match status" value="1"/>
</dbReference>
<keyword evidence="9 11" id="KW-0472">Membrane</keyword>
<name>A0A9E5JTA2_9GAMM</name>
<keyword evidence="10 11" id="KW-0998">Cell outer membrane</keyword>
<evidence type="ECO:0000313" key="16">
    <source>
        <dbReference type="EMBL" id="NHO66447.1"/>
    </source>
</evidence>
<comment type="subcellular location">
    <subcellularLocation>
        <location evidence="1 11">Cell outer membrane</location>
        <topology evidence="1 11">Multi-pass membrane protein</topology>
    </subcellularLocation>
</comment>
<comment type="similarity">
    <text evidence="11 12">Belongs to the TonB-dependent receptor family.</text>
</comment>
<evidence type="ECO:0000256" key="4">
    <source>
        <dbReference type="ARBA" id="ARBA00022496"/>
    </source>
</evidence>
<keyword evidence="8 12" id="KW-0798">TonB box</keyword>
<dbReference type="Proteomes" id="UP000787472">
    <property type="component" value="Unassembled WGS sequence"/>
</dbReference>
<evidence type="ECO:0000256" key="12">
    <source>
        <dbReference type="RuleBase" id="RU003357"/>
    </source>
</evidence>
<dbReference type="GO" id="GO:0009279">
    <property type="term" value="C:cell outer membrane"/>
    <property type="evidence" value="ECO:0007669"/>
    <property type="project" value="UniProtKB-SubCell"/>
</dbReference>
<keyword evidence="16" id="KW-0675">Receptor</keyword>
<keyword evidence="3 11" id="KW-1134">Transmembrane beta strand</keyword>
<evidence type="ECO:0000256" key="6">
    <source>
        <dbReference type="ARBA" id="ARBA00023004"/>
    </source>
</evidence>